<evidence type="ECO:0000313" key="3">
    <source>
        <dbReference type="EMBL" id="ROV95722.1"/>
    </source>
</evidence>
<dbReference type="Pfam" id="PF14856">
    <property type="entry name" value="Hce2"/>
    <property type="match status" value="2"/>
</dbReference>
<gene>
    <name evidence="3" type="ORF">VMCG_07578</name>
</gene>
<evidence type="ECO:0000256" key="1">
    <source>
        <dbReference type="SAM" id="SignalP"/>
    </source>
</evidence>
<proteinExistence type="predicted"/>
<feature type="domain" description="Ecp2 effector protein-like" evidence="2">
    <location>
        <begin position="229"/>
        <end position="320"/>
    </location>
</feature>
<protein>
    <recommendedName>
        <fullName evidence="2">Ecp2 effector protein-like domain-containing protein</fullName>
    </recommendedName>
</protein>
<comment type="caution">
    <text evidence="3">The sequence shown here is derived from an EMBL/GenBank/DDBJ whole genome shotgun (WGS) entry which is preliminary data.</text>
</comment>
<dbReference type="Proteomes" id="UP000283895">
    <property type="component" value="Unassembled WGS sequence"/>
</dbReference>
<dbReference type="InterPro" id="IPR029226">
    <property type="entry name" value="Ecp2-like"/>
</dbReference>
<keyword evidence="4" id="KW-1185">Reference proteome</keyword>
<evidence type="ECO:0000259" key="2">
    <source>
        <dbReference type="Pfam" id="PF14856"/>
    </source>
</evidence>
<feature type="signal peptide" evidence="1">
    <location>
        <begin position="1"/>
        <end position="20"/>
    </location>
</feature>
<dbReference type="OrthoDB" id="10408771at2759"/>
<feature type="chain" id="PRO_5019228334" description="Ecp2 effector protein-like domain-containing protein" evidence="1">
    <location>
        <begin position="21"/>
        <end position="355"/>
    </location>
</feature>
<name>A0A423VXJ9_9PEZI</name>
<reference evidence="3 4" key="1">
    <citation type="submission" date="2015-09" db="EMBL/GenBank/DDBJ databases">
        <title>Host preference determinants of Valsa canker pathogens revealed by comparative genomics.</title>
        <authorList>
            <person name="Yin Z."/>
            <person name="Huang L."/>
        </authorList>
    </citation>
    <scope>NUCLEOTIDE SEQUENCE [LARGE SCALE GENOMIC DNA]</scope>
    <source>
        <strain evidence="3 4">03-1</strain>
    </source>
</reference>
<organism evidence="3 4">
    <name type="scientific">Cytospora schulzeri</name>
    <dbReference type="NCBI Taxonomy" id="448051"/>
    <lineage>
        <taxon>Eukaryota</taxon>
        <taxon>Fungi</taxon>
        <taxon>Dikarya</taxon>
        <taxon>Ascomycota</taxon>
        <taxon>Pezizomycotina</taxon>
        <taxon>Sordariomycetes</taxon>
        <taxon>Sordariomycetidae</taxon>
        <taxon>Diaporthales</taxon>
        <taxon>Cytosporaceae</taxon>
        <taxon>Cytospora</taxon>
    </lineage>
</organism>
<keyword evidence="1" id="KW-0732">Signal</keyword>
<dbReference type="AlphaFoldDB" id="A0A423VXJ9"/>
<sequence>MKVFTAIFSLTCVFVGLAAASPTHTGLALSQGNGELSTRSSYQNWVDMNTSQSLCSHVTFASTQAGIAVSHSSWSGIIKDCQNLRSQATSEYGNVIVTNDSSSSPVTVFSNGSCALQITDAPEPFSLGNYDIVNILDLALRHMTNVTTPDEQFTSITGYTSCLFPVPRTIPWNVTLQSSTSTDHKASLAKRTVNKVWEKTPDTPEDMCSDNTNVTMLPGNPGVDFLDITHDCQALQATYNSSNEGYWNITLDDDSVNFFSPLDSYGNCSLLYIVLGTPKLPVTFQVGNTDIFDIVGSSIELLATQGPKNNTVAVSGRMGCNGIDNAVQVMWSLAFDDLQSGSVDLAISRNSWRGN</sequence>
<evidence type="ECO:0000313" key="4">
    <source>
        <dbReference type="Proteomes" id="UP000283895"/>
    </source>
</evidence>
<feature type="domain" description="Ecp2 effector protein-like" evidence="2">
    <location>
        <begin position="71"/>
        <end position="162"/>
    </location>
</feature>
<accession>A0A423VXJ9</accession>
<dbReference type="EMBL" id="LKEA01000035">
    <property type="protein sequence ID" value="ROV95722.1"/>
    <property type="molecule type" value="Genomic_DNA"/>
</dbReference>